<name>Q6ZP70_HUMAN</name>
<evidence type="ECO:0000256" key="1">
    <source>
        <dbReference type="SAM" id="MobiDB-lite"/>
    </source>
</evidence>
<feature type="region of interest" description="Disordered" evidence="1">
    <location>
        <begin position="116"/>
        <end position="153"/>
    </location>
</feature>
<reference evidence="2" key="1">
    <citation type="submission" date="2003-07" db="EMBL/GenBank/DDBJ databases">
        <title>NEDO human cDNA sequencing project.</title>
        <authorList>
            <person name="Oshima A."/>
            <person name="Takahashi-Fujii A."/>
            <person name="Tanase T."/>
            <person name="Imose N."/>
            <person name="Takeuchi K."/>
            <person name="Arita M."/>
            <person name="Musashino K."/>
            <person name="Yuuki H."/>
            <person name="Hara H."/>
            <person name="Suzuki Y."/>
            <person name="Hata H."/>
            <person name="Nakagawa K."/>
            <person name="Mizuno S."/>
            <person name="Morinaga M."/>
            <person name="Kawamura M."/>
            <person name="Sugiyama T."/>
            <person name="Irie R."/>
            <person name="Otsuki T."/>
            <person name="Sato H."/>
            <person name="Nishikawa T."/>
            <person name="Sugiyama A."/>
            <person name="Kawakami B."/>
            <person name="Nagai K."/>
            <person name="Isogai T."/>
            <person name="Sugano S."/>
        </authorList>
    </citation>
    <scope>NUCLEOTIDE SEQUENCE</scope>
    <source>
        <tissue evidence="2">Kidney</tissue>
    </source>
</reference>
<protein>
    <submittedName>
        <fullName evidence="2">cDNA FLJ26432 fis, clone KDN01418</fullName>
    </submittedName>
</protein>
<feature type="region of interest" description="Disordered" evidence="1">
    <location>
        <begin position="173"/>
        <end position="198"/>
    </location>
</feature>
<accession>Q6ZP70</accession>
<organism evidence="2">
    <name type="scientific">Homo sapiens</name>
    <name type="common">Human</name>
    <dbReference type="NCBI Taxonomy" id="9606"/>
    <lineage>
        <taxon>Eukaryota</taxon>
        <taxon>Metazoa</taxon>
        <taxon>Chordata</taxon>
        <taxon>Craniata</taxon>
        <taxon>Vertebrata</taxon>
        <taxon>Euteleostomi</taxon>
        <taxon>Mammalia</taxon>
        <taxon>Eutheria</taxon>
        <taxon>Euarchontoglires</taxon>
        <taxon>Primates</taxon>
        <taxon>Haplorrhini</taxon>
        <taxon>Catarrhini</taxon>
        <taxon>Hominidae</taxon>
        <taxon>Homo</taxon>
    </lineage>
</organism>
<dbReference type="PeptideAtlas" id="Q6ZP70"/>
<dbReference type="EMBL" id="AK129942">
    <property type="protein sequence ID" value="BAC85254.1"/>
    <property type="molecule type" value="mRNA"/>
</dbReference>
<dbReference type="AlphaFoldDB" id="Q6ZP70"/>
<sequence length="198" mass="21573">MTLKEHAAFKHLFNKAHLAPPLIHLTLSGHSTCFREHRVGGKVIDQQHPKAEESFLVQNKMESPMSTFFYSRHGNNLISLSFPHISPFSIPQNRHCHHGLFSMSCWVRLPDGVAAGQRGSSLPRRGGRAEAPPTSRTGRRPGGGAPHFPDRVAAGRRGSSLLRRGGCWAEGLLTSQTGRPGRDAPHLPDGVAAGQRCS</sequence>
<evidence type="ECO:0000313" key="2">
    <source>
        <dbReference type="EMBL" id="BAC85254.1"/>
    </source>
</evidence>
<dbReference type="PhylomeDB" id="Q6ZP70"/>
<proteinExistence type="evidence at transcript level"/>